<name>A0AAJ0BNT3_9PEZI</name>
<feature type="region of interest" description="Disordered" evidence="1">
    <location>
        <begin position="99"/>
        <end position="421"/>
    </location>
</feature>
<dbReference type="Proteomes" id="UP001239445">
    <property type="component" value="Unassembled WGS sequence"/>
</dbReference>
<feature type="compositionally biased region" description="Basic and acidic residues" evidence="1">
    <location>
        <begin position="357"/>
        <end position="421"/>
    </location>
</feature>
<dbReference type="AlphaFoldDB" id="A0AAJ0BNT3"/>
<keyword evidence="2" id="KW-1133">Transmembrane helix</keyword>
<feature type="compositionally biased region" description="Basic residues" evidence="1">
    <location>
        <begin position="335"/>
        <end position="349"/>
    </location>
</feature>
<feature type="compositionally biased region" description="Basic and acidic residues" evidence="1">
    <location>
        <begin position="321"/>
        <end position="334"/>
    </location>
</feature>
<evidence type="ECO:0000313" key="3">
    <source>
        <dbReference type="EMBL" id="KAK1760429.1"/>
    </source>
</evidence>
<dbReference type="EMBL" id="MU839827">
    <property type="protein sequence ID" value="KAK1760429.1"/>
    <property type="molecule type" value="Genomic_DNA"/>
</dbReference>
<comment type="caution">
    <text evidence="3">The sequence shown here is derived from an EMBL/GenBank/DDBJ whole genome shotgun (WGS) entry which is preliminary data.</text>
</comment>
<feature type="transmembrane region" description="Helical" evidence="2">
    <location>
        <begin position="25"/>
        <end position="47"/>
    </location>
</feature>
<keyword evidence="4" id="KW-1185">Reference proteome</keyword>
<evidence type="ECO:0000256" key="2">
    <source>
        <dbReference type="SAM" id="Phobius"/>
    </source>
</evidence>
<gene>
    <name evidence="3" type="ORF">QBC47DRAFT_456178</name>
</gene>
<accession>A0AAJ0BNT3</accession>
<organism evidence="3 4">
    <name type="scientific">Echria macrotheca</name>
    <dbReference type="NCBI Taxonomy" id="438768"/>
    <lineage>
        <taxon>Eukaryota</taxon>
        <taxon>Fungi</taxon>
        <taxon>Dikarya</taxon>
        <taxon>Ascomycota</taxon>
        <taxon>Pezizomycotina</taxon>
        <taxon>Sordariomycetes</taxon>
        <taxon>Sordariomycetidae</taxon>
        <taxon>Sordariales</taxon>
        <taxon>Schizotheciaceae</taxon>
        <taxon>Echria</taxon>
    </lineage>
</organism>
<sequence length="421" mass="48933">MADGPETPSGTAGMDNTSKSSNWTIVLYVCVSVIPIAFICCGIWWYIRKTRRDPKAKQLDLEMNKIGKNWWSANYLELGSQDNLSRQAQKRERVYENLLKTQRPNIFKEDTPSDPGLKPAPQPRPQPAASLPTAPPPVAVSTSKRDNALGPDPRQFYEGYGPRDDMSSVYSQEEDIPNARSIATTFRPPAPVRPNASSSASTSEIERILRLDLGARPSAPVARTPAAAPSTLDSIVEEKPPERTSREKEKKREEEKIREEEKRREKRRQEEKSRENEKERASRSERERSSREKGKEKEKSSRGETRETEDPKSSSSRRRRELVETHTHEATDHLSRRHHHRVHVSHSKHGSSSSHHRSSDGHKSNDRRHDGDDEREKEREKERRREKEKERERQRDRERDTDKGRERRRRREEDRGRRSKR</sequence>
<evidence type="ECO:0000313" key="4">
    <source>
        <dbReference type="Proteomes" id="UP001239445"/>
    </source>
</evidence>
<feature type="compositionally biased region" description="Basic and acidic residues" evidence="1">
    <location>
        <begin position="236"/>
        <end position="312"/>
    </location>
</feature>
<keyword evidence="2" id="KW-0812">Transmembrane</keyword>
<evidence type="ECO:0000256" key="1">
    <source>
        <dbReference type="SAM" id="MobiDB-lite"/>
    </source>
</evidence>
<reference evidence="3" key="1">
    <citation type="submission" date="2023-06" db="EMBL/GenBank/DDBJ databases">
        <title>Genome-scale phylogeny and comparative genomics of the fungal order Sordariales.</title>
        <authorList>
            <consortium name="Lawrence Berkeley National Laboratory"/>
            <person name="Hensen N."/>
            <person name="Bonometti L."/>
            <person name="Westerberg I."/>
            <person name="Brannstrom I.O."/>
            <person name="Guillou S."/>
            <person name="Cros-Aarteil S."/>
            <person name="Calhoun S."/>
            <person name="Haridas S."/>
            <person name="Kuo A."/>
            <person name="Mondo S."/>
            <person name="Pangilinan J."/>
            <person name="Riley R."/>
            <person name="Labutti K."/>
            <person name="Andreopoulos B."/>
            <person name="Lipzen A."/>
            <person name="Chen C."/>
            <person name="Yanf M."/>
            <person name="Daum C."/>
            <person name="Ng V."/>
            <person name="Clum A."/>
            <person name="Steindorff A."/>
            <person name="Ohm R."/>
            <person name="Martin F."/>
            <person name="Silar P."/>
            <person name="Natvig D."/>
            <person name="Lalanne C."/>
            <person name="Gautier V."/>
            <person name="Ament-Velasquez S.L."/>
            <person name="Kruys A."/>
            <person name="Hutchinson M.I."/>
            <person name="Powell A.J."/>
            <person name="Barry K."/>
            <person name="Miller A.N."/>
            <person name="Grigoriev I.V."/>
            <person name="Debuchy R."/>
            <person name="Gladieux P."/>
            <person name="Thoren M.H."/>
            <person name="Johannesson H."/>
        </authorList>
    </citation>
    <scope>NUCLEOTIDE SEQUENCE</scope>
    <source>
        <strain evidence="3">PSN4</strain>
    </source>
</reference>
<proteinExistence type="predicted"/>
<keyword evidence="2" id="KW-0472">Membrane</keyword>
<protein>
    <submittedName>
        <fullName evidence="3">Uncharacterized protein</fullName>
    </submittedName>
</protein>